<evidence type="ECO:0000313" key="2">
    <source>
        <dbReference type="Proteomes" id="UP001144471"/>
    </source>
</evidence>
<dbReference type="AlphaFoldDB" id="A0A9W6GMS6"/>
<organism evidence="1 2">
    <name type="scientific">Propionigenium maris DSM 9537</name>
    <dbReference type="NCBI Taxonomy" id="1123000"/>
    <lineage>
        <taxon>Bacteria</taxon>
        <taxon>Fusobacteriati</taxon>
        <taxon>Fusobacteriota</taxon>
        <taxon>Fusobacteriia</taxon>
        <taxon>Fusobacteriales</taxon>
        <taxon>Fusobacteriaceae</taxon>
        <taxon>Propionigenium</taxon>
    </lineage>
</organism>
<sequence length="159" mass="18236">MSIRNLEEEIKKRIKESTKGIKLIDIEGEYVDPLIEIGALPKKAAKGNPYILIQTTYVGDEANESDVEVAVLYGTVGMSEADHRNEEKMKQTYAYGHWDVISIIDKIRENFLKDTNFNFGHLKRKMKHEVFGEVKFPYYLGESKLNFTVATVAPQDDYL</sequence>
<evidence type="ECO:0000313" key="1">
    <source>
        <dbReference type="EMBL" id="GLI57358.1"/>
    </source>
</evidence>
<protein>
    <submittedName>
        <fullName evidence="1">Uncharacterized protein</fullName>
    </submittedName>
</protein>
<dbReference type="Proteomes" id="UP001144471">
    <property type="component" value="Unassembled WGS sequence"/>
</dbReference>
<proteinExistence type="predicted"/>
<dbReference type="RefSeq" id="WP_281836928.1">
    <property type="nucleotide sequence ID" value="NZ_BSDY01000016.1"/>
</dbReference>
<dbReference type="EMBL" id="BSDY01000016">
    <property type="protein sequence ID" value="GLI57358.1"/>
    <property type="molecule type" value="Genomic_DNA"/>
</dbReference>
<gene>
    <name evidence="1" type="ORF">PM10SUCC1_28720</name>
</gene>
<reference evidence="1" key="1">
    <citation type="submission" date="2022-12" db="EMBL/GenBank/DDBJ databases">
        <title>Reference genome sequencing for broad-spectrum identification of bacterial and archaeal isolates by mass spectrometry.</title>
        <authorList>
            <person name="Sekiguchi Y."/>
            <person name="Tourlousse D.M."/>
        </authorList>
    </citation>
    <scope>NUCLEOTIDE SEQUENCE</scope>
    <source>
        <strain evidence="1">10succ1</strain>
    </source>
</reference>
<accession>A0A9W6GMS6</accession>
<name>A0A9W6GMS6_9FUSO</name>
<comment type="caution">
    <text evidence="1">The sequence shown here is derived from an EMBL/GenBank/DDBJ whole genome shotgun (WGS) entry which is preliminary data.</text>
</comment>
<keyword evidence="2" id="KW-1185">Reference proteome</keyword>